<gene>
    <name evidence="1" type="ORF">EZJ55_00660</name>
</gene>
<organism evidence="1 2">
    <name type="scientific">Microcystis aeruginosa EAWAG127a</name>
    <dbReference type="NCBI Taxonomy" id="2529855"/>
    <lineage>
        <taxon>Bacteria</taxon>
        <taxon>Bacillati</taxon>
        <taxon>Cyanobacteriota</taxon>
        <taxon>Cyanophyceae</taxon>
        <taxon>Oscillatoriophycideae</taxon>
        <taxon>Chroococcales</taxon>
        <taxon>Microcystaceae</taxon>
        <taxon>Microcystis</taxon>
    </lineage>
</organism>
<dbReference type="Proteomes" id="UP000325636">
    <property type="component" value="Unassembled WGS sequence"/>
</dbReference>
<reference evidence="2" key="1">
    <citation type="submission" date="2019-04" db="EMBL/GenBank/DDBJ databases">
        <title>Microviridin 1777: A Toxic Chymotrypsin Inhibitor Discovered by a Metabologenomic Approach.</title>
        <authorList>
            <person name="Sieber S."/>
            <person name="Grendelmeier S.M."/>
            <person name="Harris L.A."/>
            <person name="Mitchell D.A."/>
            <person name="Gademann K."/>
        </authorList>
    </citation>
    <scope>NUCLEOTIDE SEQUENCE [LARGE SCALE GENOMIC DNA]</scope>
    <source>
        <strain evidence="2">EAWAG127a</strain>
    </source>
</reference>
<protein>
    <submittedName>
        <fullName evidence="1">DUF3102 domain-containing protein</fullName>
    </submittedName>
</protein>
<evidence type="ECO:0000313" key="2">
    <source>
        <dbReference type="Proteomes" id="UP000325636"/>
    </source>
</evidence>
<comment type="caution">
    <text evidence="1">The sequence shown here is derived from an EMBL/GenBank/DDBJ whole genome shotgun (WGS) entry which is preliminary data.</text>
</comment>
<proteinExistence type="predicted"/>
<dbReference type="AlphaFoldDB" id="A0A5J5M0J6"/>
<sequence>MGRWKEWLRENFPYSDRTAQRFMEIAREEDLPGTSIDTNRQP</sequence>
<dbReference type="Pfam" id="PF11300">
    <property type="entry name" value="DUF3102"/>
    <property type="match status" value="1"/>
</dbReference>
<evidence type="ECO:0000313" key="1">
    <source>
        <dbReference type="EMBL" id="KAB0243733.1"/>
    </source>
</evidence>
<name>A0A5J5M0J6_MICAE</name>
<dbReference type="InterPro" id="IPR021451">
    <property type="entry name" value="DUF3102"/>
</dbReference>
<accession>A0A5J5M0J6</accession>
<dbReference type="EMBL" id="SRLN01000011">
    <property type="protein sequence ID" value="KAB0243733.1"/>
    <property type="molecule type" value="Genomic_DNA"/>
</dbReference>